<dbReference type="RefSeq" id="WP_208346339.1">
    <property type="nucleotide sequence ID" value="NZ_CAWQFN010000119.1"/>
</dbReference>
<dbReference type="Proteomes" id="UP000667802">
    <property type="component" value="Unassembled WGS sequence"/>
</dbReference>
<proteinExistence type="predicted"/>
<dbReference type="EMBL" id="JAALHA020000001">
    <property type="protein sequence ID" value="MDR9893117.1"/>
    <property type="molecule type" value="Genomic_DNA"/>
</dbReference>
<dbReference type="InterPro" id="IPR021336">
    <property type="entry name" value="DUF2949"/>
</dbReference>
<comment type="caution">
    <text evidence="1">The sequence shown here is derived from an EMBL/GenBank/DDBJ whole genome shotgun (WGS) entry which is preliminary data.</text>
</comment>
<reference evidence="2" key="1">
    <citation type="journal article" date="2021" name="Science">
        <title>Hunting the eagle killer: A cyanobacterial neurotoxin causes vacuolar myelinopathy.</title>
        <authorList>
            <person name="Breinlinger S."/>
            <person name="Phillips T.J."/>
            <person name="Haram B.N."/>
            <person name="Mares J."/>
            <person name="Martinez Yerena J.A."/>
            <person name="Hrouzek P."/>
            <person name="Sobotka R."/>
            <person name="Henderson W.M."/>
            <person name="Schmieder P."/>
            <person name="Williams S.M."/>
            <person name="Lauderdale J.D."/>
            <person name="Wilde H.D."/>
            <person name="Gerrin W."/>
            <person name="Kust A."/>
            <person name="Washington J.W."/>
            <person name="Wagner C."/>
            <person name="Geier B."/>
            <person name="Liebeke M."/>
            <person name="Enke H."/>
            <person name="Niedermeyer T.H.J."/>
            <person name="Wilde S.B."/>
        </authorList>
    </citation>
    <scope>NUCLEOTIDE SEQUENCE [LARGE SCALE GENOMIC DNA]</scope>
    <source>
        <strain evidence="2">Thurmond2011</strain>
    </source>
</reference>
<evidence type="ECO:0000313" key="1">
    <source>
        <dbReference type="EMBL" id="MDR9893117.1"/>
    </source>
</evidence>
<accession>A0AAP5M6X8</accession>
<sequence>MSASYSDKKFINFLQKELELSMGDIDVAWRKYKLENAPLPMLLWQYGLVSIEQLEQIFNWLEDQT</sequence>
<protein>
    <submittedName>
        <fullName evidence="1">DUF2949 domain-containing protein</fullName>
    </submittedName>
</protein>
<dbReference type="Pfam" id="PF11165">
    <property type="entry name" value="DUF2949"/>
    <property type="match status" value="1"/>
</dbReference>
<gene>
    <name evidence="1" type="ORF">G7B40_000765</name>
</gene>
<name>A0AAP5M6X8_9CYAN</name>
<dbReference type="AlphaFoldDB" id="A0AAP5M6X8"/>
<keyword evidence="2" id="KW-1185">Reference proteome</keyword>
<evidence type="ECO:0000313" key="2">
    <source>
        <dbReference type="Proteomes" id="UP000667802"/>
    </source>
</evidence>
<organism evidence="1 2">
    <name type="scientific">Aetokthonos hydrillicola Thurmond2011</name>
    <dbReference type="NCBI Taxonomy" id="2712845"/>
    <lineage>
        <taxon>Bacteria</taxon>
        <taxon>Bacillati</taxon>
        <taxon>Cyanobacteriota</taxon>
        <taxon>Cyanophyceae</taxon>
        <taxon>Nostocales</taxon>
        <taxon>Hapalosiphonaceae</taxon>
        <taxon>Aetokthonos</taxon>
    </lineage>
</organism>